<comment type="subcellular location">
    <subcellularLocation>
        <location evidence="1">Membrane</location>
        <topology evidence="1">Multi-pass membrane protein</topology>
    </subcellularLocation>
</comment>
<evidence type="ECO:0000256" key="2">
    <source>
        <dbReference type="ARBA" id="ARBA00022692"/>
    </source>
</evidence>
<dbReference type="OrthoDB" id="1436450at2759"/>
<evidence type="ECO:0000256" key="5">
    <source>
        <dbReference type="SAM" id="Phobius"/>
    </source>
</evidence>
<feature type="transmembrane region" description="Helical" evidence="5">
    <location>
        <begin position="83"/>
        <end position="103"/>
    </location>
</feature>
<dbReference type="Proteomes" id="UP000237144">
    <property type="component" value="Unassembled WGS sequence"/>
</dbReference>
<evidence type="ECO:0000313" key="6">
    <source>
        <dbReference type="EMBL" id="POY71895.1"/>
    </source>
</evidence>
<sequence length="496" mass="53988">MPRPRSRSRSPHRTGAFGPHDRAATLDARDRLTTAALPVEIQVEIDRSGYYLGTAMLLFVVLLWILGSFLMNVMFTDYSYNKPWLATWLCTSSFSLYLIRPAIHSWRRKRRRRGSLTPLPFLDTLARVVSKDDEDEIDGLGYSRPSSILRSESRRSMSRTRPSRNDLGRHLPLVEPVEAPLTSQETAQLALMFCPLWFCANWAMNAALGYTSVSSTTILSSMSGFFTLAAGTCVGVEVFTVGKFLSVVLSVTGVVIVSLSDSSLPPPPTGEPRGSPGITIKSPTPSHPLLGDALALLSALAYAAYVLLLKVRIRNEARISMTLFFGFVGIFNILLFWPMGIFLHFLGVETFEMPHGRDLMAGLLFNAAITFVSDALYLRAMLLTSPLTVTLGLSLSIPLALIGDLVYRRAGEPVQLAAVLGGFLVLGSFVANGILDLQEAEKRAIDQVIDPLCAAIEEEEVERERLLLSGDEEAAAAVVTAAAAAVAAAAPRSRVV</sequence>
<gene>
    <name evidence="6" type="ORF">BMF94_5256</name>
</gene>
<keyword evidence="7" id="KW-1185">Reference proteome</keyword>
<keyword evidence="4 5" id="KW-0472">Membrane</keyword>
<dbReference type="EMBL" id="PJQD01000072">
    <property type="protein sequence ID" value="POY71895.1"/>
    <property type="molecule type" value="Genomic_DNA"/>
</dbReference>
<dbReference type="GO" id="GO:0000329">
    <property type="term" value="C:fungal-type vacuole membrane"/>
    <property type="evidence" value="ECO:0007669"/>
    <property type="project" value="TreeGrafter"/>
</dbReference>
<evidence type="ECO:0008006" key="8">
    <source>
        <dbReference type="Google" id="ProtNLM"/>
    </source>
</evidence>
<name>A0A2S5B583_9BASI</name>
<dbReference type="STRING" id="741276.A0A2S5B583"/>
<keyword evidence="2 5" id="KW-0812">Transmembrane</keyword>
<proteinExistence type="predicted"/>
<feature type="transmembrane region" description="Helical" evidence="5">
    <location>
        <begin position="359"/>
        <end position="377"/>
    </location>
</feature>
<evidence type="ECO:0000256" key="4">
    <source>
        <dbReference type="ARBA" id="ARBA00023136"/>
    </source>
</evidence>
<evidence type="ECO:0000256" key="1">
    <source>
        <dbReference type="ARBA" id="ARBA00004141"/>
    </source>
</evidence>
<dbReference type="SUPFAM" id="SSF103481">
    <property type="entry name" value="Multidrug resistance efflux transporter EmrE"/>
    <property type="match status" value="1"/>
</dbReference>
<feature type="transmembrane region" description="Helical" evidence="5">
    <location>
        <begin position="241"/>
        <end position="259"/>
    </location>
</feature>
<feature type="transmembrane region" description="Helical" evidence="5">
    <location>
        <begin position="293"/>
        <end position="311"/>
    </location>
</feature>
<organism evidence="6 7">
    <name type="scientific">Rhodotorula taiwanensis</name>
    <dbReference type="NCBI Taxonomy" id="741276"/>
    <lineage>
        <taxon>Eukaryota</taxon>
        <taxon>Fungi</taxon>
        <taxon>Dikarya</taxon>
        <taxon>Basidiomycota</taxon>
        <taxon>Pucciniomycotina</taxon>
        <taxon>Microbotryomycetes</taxon>
        <taxon>Sporidiobolales</taxon>
        <taxon>Sporidiobolaceae</taxon>
        <taxon>Rhodotorula</taxon>
    </lineage>
</organism>
<protein>
    <recommendedName>
        <fullName evidence="8">EamA domain-containing protein</fullName>
    </recommendedName>
</protein>
<feature type="transmembrane region" description="Helical" evidence="5">
    <location>
        <begin position="389"/>
        <end position="407"/>
    </location>
</feature>
<evidence type="ECO:0000256" key="3">
    <source>
        <dbReference type="ARBA" id="ARBA00022989"/>
    </source>
</evidence>
<reference evidence="6 7" key="1">
    <citation type="journal article" date="2018" name="Front. Microbiol.">
        <title>Prospects for Fungal Bioremediation of Acidic Radioactive Waste Sites: Characterization and Genome Sequence of Rhodotorula taiwanensis MD1149.</title>
        <authorList>
            <person name="Tkavc R."/>
            <person name="Matrosova V.Y."/>
            <person name="Grichenko O.E."/>
            <person name="Gostincar C."/>
            <person name="Volpe R.P."/>
            <person name="Klimenkova P."/>
            <person name="Gaidamakova E.K."/>
            <person name="Zhou C.E."/>
            <person name="Stewart B.J."/>
            <person name="Lyman M.G."/>
            <person name="Malfatti S.A."/>
            <person name="Rubinfeld B."/>
            <person name="Courtot M."/>
            <person name="Singh J."/>
            <person name="Dalgard C.L."/>
            <person name="Hamilton T."/>
            <person name="Frey K.G."/>
            <person name="Gunde-Cimerman N."/>
            <person name="Dugan L."/>
            <person name="Daly M.J."/>
        </authorList>
    </citation>
    <scope>NUCLEOTIDE SEQUENCE [LARGE SCALE GENOMIC DNA]</scope>
    <source>
        <strain evidence="6 7">MD1149</strain>
    </source>
</reference>
<feature type="transmembrane region" description="Helical" evidence="5">
    <location>
        <begin position="413"/>
        <end position="435"/>
    </location>
</feature>
<feature type="transmembrane region" description="Helical" evidence="5">
    <location>
        <begin position="323"/>
        <end position="347"/>
    </location>
</feature>
<accession>A0A2S5B583</accession>
<dbReference type="PANTHER" id="PTHR23051:SF0">
    <property type="entry name" value="SOLUTE CARRIER FAMILY 35 MEMBER F5"/>
    <property type="match status" value="1"/>
</dbReference>
<evidence type="ECO:0000313" key="7">
    <source>
        <dbReference type="Proteomes" id="UP000237144"/>
    </source>
</evidence>
<dbReference type="InterPro" id="IPR037185">
    <property type="entry name" value="EmrE-like"/>
</dbReference>
<feature type="transmembrane region" description="Helical" evidence="5">
    <location>
        <begin position="50"/>
        <end position="71"/>
    </location>
</feature>
<dbReference type="AlphaFoldDB" id="A0A2S5B583"/>
<dbReference type="PANTHER" id="PTHR23051">
    <property type="entry name" value="SOLUTE CARRIER FAMILY 35, MEMBER F5"/>
    <property type="match status" value="1"/>
</dbReference>
<keyword evidence="3 5" id="KW-1133">Transmembrane helix</keyword>
<comment type="caution">
    <text evidence="6">The sequence shown here is derived from an EMBL/GenBank/DDBJ whole genome shotgun (WGS) entry which is preliminary data.</text>
</comment>